<name>A0A3M3TUL1_PSESJ</name>
<reference evidence="1 2" key="1">
    <citation type="submission" date="2018-08" db="EMBL/GenBank/DDBJ databases">
        <title>Recombination of ecologically and evolutionarily significant loci maintains genetic cohesion in the Pseudomonas syringae species complex.</title>
        <authorList>
            <person name="Dillon M."/>
            <person name="Thakur S."/>
            <person name="Almeida R.N.D."/>
            <person name="Weir B.S."/>
            <person name="Guttman D.S."/>
        </authorList>
    </citation>
    <scope>NUCLEOTIDE SEQUENCE [LARGE SCALE GENOMIC DNA]</scope>
    <source>
        <strain evidence="1 2">ICMP 2788</strain>
    </source>
</reference>
<gene>
    <name evidence="1" type="ORF">ALQ44_200100</name>
</gene>
<proteinExistence type="predicted"/>
<organism evidence="1 2">
    <name type="scientific">Pseudomonas syringae pv. pisi</name>
    <dbReference type="NCBI Taxonomy" id="59510"/>
    <lineage>
        <taxon>Bacteria</taxon>
        <taxon>Pseudomonadati</taxon>
        <taxon>Pseudomonadota</taxon>
        <taxon>Gammaproteobacteria</taxon>
        <taxon>Pseudomonadales</taxon>
        <taxon>Pseudomonadaceae</taxon>
        <taxon>Pseudomonas</taxon>
        <taxon>Pseudomonas syringae</taxon>
    </lineage>
</organism>
<protein>
    <submittedName>
        <fullName evidence="1">Uncharacterized protein</fullName>
    </submittedName>
</protein>
<accession>A0A3M3TUL1</accession>
<comment type="caution">
    <text evidence="1">The sequence shown here is derived from an EMBL/GenBank/DDBJ whole genome shotgun (WGS) entry which is preliminary data.</text>
</comment>
<evidence type="ECO:0000313" key="2">
    <source>
        <dbReference type="Proteomes" id="UP000276886"/>
    </source>
</evidence>
<dbReference type="EMBL" id="RBPQ01000199">
    <property type="protein sequence ID" value="RMO24606.1"/>
    <property type="molecule type" value="Genomic_DNA"/>
</dbReference>
<evidence type="ECO:0000313" key="1">
    <source>
        <dbReference type="EMBL" id="RMO24606.1"/>
    </source>
</evidence>
<sequence>MCIRSRLSTPKSGAYRSVDDQASFLAGSRIVLPVRK</sequence>
<dbReference type="AlphaFoldDB" id="A0A3M3TUL1"/>
<dbReference type="Proteomes" id="UP000276886">
    <property type="component" value="Unassembled WGS sequence"/>
</dbReference>